<evidence type="ECO:0000313" key="1">
    <source>
        <dbReference type="EMBL" id="CEA02066.1"/>
    </source>
</evidence>
<name>A0A078MBI7_9BACL</name>
<dbReference type="EMBL" id="LN483074">
    <property type="protein sequence ID" value="CEA02066.1"/>
    <property type="molecule type" value="Genomic_DNA"/>
</dbReference>
<dbReference type="AlphaFoldDB" id="A0A078MBI7"/>
<dbReference type="HOGENOM" id="CLU_051643_1_0_9"/>
<accession>A0A078MBI7</accession>
<protein>
    <submittedName>
        <fullName evidence="1">Flagellar biosynthetic protein FliU</fullName>
    </submittedName>
</protein>
<keyword evidence="1" id="KW-0282">Flagellum</keyword>
<reference evidence="1" key="1">
    <citation type="submission" date="2014-07" db="EMBL/GenBank/DDBJ databases">
        <authorList>
            <person name="Urmite Genomes Urmite Genomes"/>
        </authorList>
    </citation>
    <scope>NUCLEOTIDE SEQUENCE</scope>
    <source>
        <strain evidence="1">13S34_air</strain>
    </source>
</reference>
<keyword evidence="1" id="KW-0969">Cilium</keyword>
<sequence>MRKILVPDYISSFACIGSECEDTCCAGWQVPVDKVTYQKYRKVTTPVLRKQLDKAVTRNRSAGSSNDAWYAKINLKDEGVCPLLDTKGLCSIQTNLGASYLCNTCAVYPRYINKVGDSYEQSLTLSCPQAARIILQKVEGIGFIEQTDEITGAVVKQLSLLDQPYFWDLRIYIIELMQNRKQSIEIRLIILGLFLQRIQQIAIADYPALLPQIMKDYMLRLDNDTFVQSLMELQPARTFQLDLVTRLLAKRADMGFGNKKYVALLQSIVEGLHLNQSLQEKTLIYQQTYETYYEPFSKEHDYILENYIVNYIFKNLMPYDKSTFQDSYMMLAIHIMLIKLHITGVASVKHELDVSDAVECIYLIGRTIEHSEQFLQFVHTNMVQAEFTTMGHMFSVIK</sequence>
<dbReference type="NCBIfam" id="NF038110">
    <property type="entry name" value="Lys_methyl_FliB"/>
    <property type="match status" value="1"/>
</dbReference>
<proteinExistence type="predicted"/>
<keyword evidence="1" id="KW-0966">Cell projection</keyword>
<gene>
    <name evidence="1" type="primary">fliU</name>
    <name evidence="1" type="ORF">BN1050_01119</name>
</gene>
<dbReference type="PATRIC" id="fig|1461583.4.peg.1080"/>
<organism evidence="1">
    <name type="scientific">Metalysinibacillus saudimassiliensis</name>
    <dbReference type="NCBI Taxonomy" id="1461583"/>
    <lineage>
        <taxon>Bacteria</taxon>
        <taxon>Bacillati</taxon>
        <taxon>Bacillota</taxon>
        <taxon>Bacilli</taxon>
        <taxon>Bacillales</taxon>
        <taxon>Caryophanaceae</taxon>
        <taxon>Metalysinibacillus</taxon>
    </lineage>
</organism>